<dbReference type="SUPFAM" id="SSF51045">
    <property type="entry name" value="WW domain"/>
    <property type="match status" value="1"/>
</dbReference>
<dbReference type="EMBL" id="FJOG01000007">
    <property type="protein sequence ID" value="CZR56123.1"/>
    <property type="molecule type" value="Genomic_DNA"/>
</dbReference>
<dbReference type="STRING" id="576137.A0A1L7WTQ3"/>
<evidence type="ECO:0000313" key="4">
    <source>
        <dbReference type="Proteomes" id="UP000184330"/>
    </source>
</evidence>
<dbReference type="CDD" id="cd00201">
    <property type="entry name" value="WW"/>
    <property type="match status" value="1"/>
</dbReference>
<dbReference type="OrthoDB" id="2444812at2759"/>
<feature type="region of interest" description="Disordered" evidence="1">
    <location>
        <begin position="1"/>
        <end position="22"/>
    </location>
</feature>
<proteinExistence type="predicted"/>
<feature type="compositionally biased region" description="Pro residues" evidence="1">
    <location>
        <begin position="210"/>
        <end position="224"/>
    </location>
</feature>
<feature type="region of interest" description="Disordered" evidence="1">
    <location>
        <begin position="199"/>
        <end position="246"/>
    </location>
</feature>
<organism evidence="3 4">
    <name type="scientific">Phialocephala subalpina</name>
    <dbReference type="NCBI Taxonomy" id="576137"/>
    <lineage>
        <taxon>Eukaryota</taxon>
        <taxon>Fungi</taxon>
        <taxon>Dikarya</taxon>
        <taxon>Ascomycota</taxon>
        <taxon>Pezizomycotina</taxon>
        <taxon>Leotiomycetes</taxon>
        <taxon>Helotiales</taxon>
        <taxon>Mollisiaceae</taxon>
        <taxon>Phialocephala</taxon>
        <taxon>Phialocephala fortinii species complex</taxon>
    </lineage>
</organism>
<feature type="compositionally biased region" description="Low complexity" evidence="1">
    <location>
        <begin position="138"/>
        <end position="155"/>
    </location>
</feature>
<dbReference type="Pfam" id="PF00397">
    <property type="entry name" value="WW"/>
    <property type="match status" value="1"/>
</dbReference>
<reference evidence="3 4" key="1">
    <citation type="submission" date="2016-03" db="EMBL/GenBank/DDBJ databases">
        <authorList>
            <person name="Ploux O."/>
        </authorList>
    </citation>
    <scope>NUCLEOTIDE SEQUENCE [LARGE SCALE GENOMIC DNA]</scope>
    <source>
        <strain evidence="3 4">UAMH 11012</strain>
    </source>
</reference>
<sequence length="425" mass="45847">MAAPPTFPPNLAPPQVPPGWRADWSPQHNTWYYINLTTQASQWNFPVEQAPVPYGAPPPTQQYQPYPQQQQLVPPQTTTPQPQSPADGAQPAAPGEDGERGLGKIAAGGLLGVAGGLIAGAIFNKEKEENKIPKPHFSFWNNSNDSSNESLNNQQSGGGPASWFSKFGSGGGNQPSFMAPVEGAVAGAATGGLFGSMASHMPHIPGHNAAPPPNYHGSPPPPQQHIPQAAPQQYPTPQYQTPSYRGNGPPLHIHCAAWSDQDITHIVRRMVTPNQSIDFDTDDLSKQFGDPWPGAPKQFSIIYSYGPRPWELVATASGRGKFSLLPHEPLSKDRMSYIQAPNSRIVAVVWGRGNALDKDATEKLTEIETTGEFQASIDWAGFDDLWGPGKVAVAYYRTANGEVKFAAAREGGTCRLPWNPLAKWS</sequence>
<protein>
    <recommendedName>
        <fullName evidence="2">WW domain-containing protein</fullName>
    </recommendedName>
</protein>
<name>A0A1L7WTQ3_9HELO</name>
<evidence type="ECO:0000259" key="2">
    <source>
        <dbReference type="PROSITE" id="PS50020"/>
    </source>
</evidence>
<dbReference type="Proteomes" id="UP000184330">
    <property type="component" value="Unassembled WGS sequence"/>
</dbReference>
<keyword evidence="4" id="KW-1185">Reference proteome</keyword>
<evidence type="ECO:0000256" key="1">
    <source>
        <dbReference type="SAM" id="MobiDB-lite"/>
    </source>
</evidence>
<feature type="domain" description="WW" evidence="2">
    <location>
        <begin position="14"/>
        <end position="48"/>
    </location>
</feature>
<feature type="compositionally biased region" description="Pro residues" evidence="1">
    <location>
        <begin position="1"/>
        <end position="17"/>
    </location>
</feature>
<feature type="region of interest" description="Disordered" evidence="1">
    <location>
        <begin position="49"/>
        <end position="103"/>
    </location>
</feature>
<dbReference type="Gene3D" id="2.20.70.10">
    <property type="match status" value="1"/>
</dbReference>
<dbReference type="InterPro" id="IPR036020">
    <property type="entry name" value="WW_dom_sf"/>
</dbReference>
<feature type="region of interest" description="Disordered" evidence="1">
    <location>
        <begin position="134"/>
        <end position="168"/>
    </location>
</feature>
<feature type="compositionally biased region" description="Low complexity" evidence="1">
    <location>
        <begin position="225"/>
        <end position="242"/>
    </location>
</feature>
<gene>
    <name evidence="3" type="ORF">PAC_06011</name>
</gene>
<dbReference type="PROSITE" id="PS01159">
    <property type="entry name" value="WW_DOMAIN_1"/>
    <property type="match status" value="1"/>
</dbReference>
<accession>A0A1L7WTQ3</accession>
<evidence type="ECO:0000313" key="3">
    <source>
        <dbReference type="EMBL" id="CZR56123.1"/>
    </source>
</evidence>
<dbReference type="InterPro" id="IPR001202">
    <property type="entry name" value="WW_dom"/>
</dbReference>
<dbReference type="PROSITE" id="PS50020">
    <property type="entry name" value="WW_DOMAIN_2"/>
    <property type="match status" value="1"/>
</dbReference>
<dbReference type="SMART" id="SM00456">
    <property type="entry name" value="WW"/>
    <property type="match status" value="1"/>
</dbReference>
<feature type="compositionally biased region" description="Low complexity" evidence="1">
    <location>
        <begin position="61"/>
        <end position="85"/>
    </location>
</feature>
<dbReference type="AlphaFoldDB" id="A0A1L7WTQ3"/>